<evidence type="ECO:0000256" key="4">
    <source>
        <dbReference type="ARBA" id="ARBA00022692"/>
    </source>
</evidence>
<protein>
    <recommendedName>
        <fullName evidence="3 11">Mitochondrial import inner membrane translocase subunit Tim21</fullName>
    </recommendedName>
</protein>
<dbReference type="Pfam" id="PF08294">
    <property type="entry name" value="TIM21"/>
    <property type="match status" value="1"/>
</dbReference>
<keyword evidence="11" id="KW-0811">Translocation</keyword>
<dbReference type="Proteomes" id="UP001172673">
    <property type="component" value="Unassembled WGS sequence"/>
</dbReference>
<proteinExistence type="inferred from homology"/>
<evidence type="ECO:0000256" key="10">
    <source>
        <dbReference type="ARBA" id="ARBA00060204"/>
    </source>
</evidence>
<keyword evidence="13" id="KW-1185">Reference proteome</keyword>
<dbReference type="InterPro" id="IPR038552">
    <property type="entry name" value="Tim21_IMS_sf"/>
</dbReference>
<accession>A0AA38XJ21</accession>
<sequence length="275" mass="30519">MATKARAFQEACRFRRQEQIQPSRAFFPHSHRSGLYSEARRRNPSKSSFLIPLPRQIQSRSASTSSGPSRRAITVTTDDGRYDWKELSTGEKAARGTQQTFNFLLVSLGLVGTVGLSPISFAFVRSLTATQITISYLLYQELLAPSSSTIQFNAAVSRIKASSECRALLGPSSQIIAYGEPTSNKWARARPLAHSTEVDKYGTTHLRMHFNVEGKESGVKGVVTVHMTKPKDADRLEYQLLSLSSKGHETVYLENKAAEKGMKGQAAKMFGVQWR</sequence>
<keyword evidence="6" id="KW-0809">Transit peptide</keyword>
<keyword evidence="5 11" id="KW-0999">Mitochondrion inner membrane</keyword>
<evidence type="ECO:0000256" key="2">
    <source>
        <dbReference type="ARBA" id="ARBA00010867"/>
    </source>
</evidence>
<keyword evidence="11" id="KW-0813">Transport</keyword>
<comment type="subcellular location">
    <subcellularLocation>
        <location evidence="1 11">Mitochondrion inner membrane</location>
        <topology evidence="1 11">Single-pass membrane protein</topology>
    </subcellularLocation>
</comment>
<keyword evidence="8 11" id="KW-0496">Mitochondrion</keyword>
<keyword evidence="7 11" id="KW-1133">Transmembrane helix</keyword>
<dbReference type="AlphaFoldDB" id="A0AA38XJ21"/>
<evidence type="ECO:0000256" key="1">
    <source>
        <dbReference type="ARBA" id="ARBA00004434"/>
    </source>
</evidence>
<dbReference type="GO" id="GO:0030150">
    <property type="term" value="P:protein import into mitochondrial matrix"/>
    <property type="evidence" value="ECO:0007669"/>
    <property type="project" value="UniProtKB-UniRule"/>
</dbReference>
<dbReference type="Gene3D" id="3.10.450.320">
    <property type="entry name" value="Mitochondrial import inner membrane translocase subunit Tim21"/>
    <property type="match status" value="1"/>
</dbReference>
<evidence type="ECO:0000313" key="13">
    <source>
        <dbReference type="Proteomes" id="UP001172673"/>
    </source>
</evidence>
<evidence type="ECO:0000256" key="6">
    <source>
        <dbReference type="ARBA" id="ARBA00022946"/>
    </source>
</evidence>
<dbReference type="FunFam" id="3.10.450.320:FF:000002">
    <property type="entry name" value="Mitochondrial import inner membrane translocase subunit tim21"/>
    <property type="match status" value="1"/>
</dbReference>
<evidence type="ECO:0000256" key="7">
    <source>
        <dbReference type="ARBA" id="ARBA00022989"/>
    </source>
</evidence>
<keyword evidence="11" id="KW-0653">Protein transport</keyword>
<evidence type="ECO:0000256" key="8">
    <source>
        <dbReference type="ARBA" id="ARBA00023128"/>
    </source>
</evidence>
<evidence type="ECO:0000313" key="12">
    <source>
        <dbReference type="EMBL" id="KAJ9614013.1"/>
    </source>
</evidence>
<dbReference type="EMBL" id="JAPDRK010000003">
    <property type="protein sequence ID" value="KAJ9614013.1"/>
    <property type="molecule type" value="Genomic_DNA"/>
</dbReference>
<evidence type="ECO:0000256" key="9">
    <source>
        <dbReference type="ARBA" id="ARBA00023136"/>
    </source>
</evidence>
<dbReference type="InterPro" id="IPR013261">
    <property type="entry name" value="Tim21"/>
</dbReference>
<keyword evidence="4 11" id="KW-0812">Transmembrane</keyword>
<dbReference type="GO" id="GO:0005744">
    <property type="term" value="C:TIM23 mitochondrial import inner membrane translocase complex"/>
    <property type="evidence" value="ECO:0007669"/>
    <property type="project" value="UniProtKB-UniRule"/>
</dbReference>
<reference evidence="12" key="1">
    <citation type="submission" date="2022-10" db="EMBL/GenBank/DDBJ databases">
        <title>Culturing micro-colonial fungi from biological soil crusts in the Mojave desert and describing Neophaeococcomyces mojavensis, and introducing the new genera and species Taxawa tesnikishii.</title>
        <authorList>
            <person name="Kurbessoian T."/>
            <person name="Stajich J.E."/>
        </authorList>
    </citation>
    <scope>NUCLEOTIDE SEQUENCE</scope>
    <source>
        <strain evidence="12">TK_41</strain>
    </source>
</reference>
<comment type="caution">
    <text evidence="12">The sequence shown here is derived from an EMBL/GenBank/DDBJ whole genome shotgun (WGS) entry which is preliminary data.</text>
</comment>
<comment type="subunit">
    <text evidence="11">Component of the TIM23 complex.</text>
</comment>
<keyword evidence="9 11" id="KW-0472">Membrane</keyword>
<evidence type="ECO:0000256" key="11">
    <source>
        <dbReference type="RuleBase" id="RU367142"/>
    </source>
</evidence>
<evidence type="ECO:0000256" key="3">
    <source>
        <dbReference type="ARBA" id="ARBA00020726"/>
    </source>
</evidence>
<evidence type="ECO:0000256" key="5">
    <source>
        <dbReference type="ARBA" id="ARBA00022792"/>
    </source>
</evidence>
<organism evidence="12 13">
    <name type="scientific">Cladophialophora chaetospira</name>
    <dbReference type="NCBI Taxonomy" id="386627"/>
    <lineage>
        <taxon>Eukaryota</taxon>
        <taxon>Fungi</taxon>
        <taxon>Dikarya</taxon>
        <taxon>Ascomycota</taxon>
        <taxon>Pezizomycotina</taxon>
        <taxon>Eurotiomycetes</taxon>
        <taxon>Chaetothyriomycetidae</taxon>
        <taxon>Chaetothyriales</taxon>
        <taxon>Herpotrichiellaceae</taxon>
        <taxon>Cladophialophora</taxon>
    </lineage>
</organism>
<feature type="transmembrane region" description="Helical" evidence="11">
    <location>
        <begin position="101"/>
        <end position="124"/>
    </location>
</feature>
<comment type="similarity">
    <text evidence="2 11">Belongs to the TIM21 family.</text>
</comment>
<comment type="function">
    <text evidence="10">Essential component of the TIM23 complex, a complex that mediates the translocation of transit peptide-containing proteins across the mitochondrial inner membrane. Required to keep the TOM and the TIM23 complexes in close contact. At some point, it is released from the TOM23 complex to allow protein translocation into the mitochondrial matrix.</text>
</comment>
<dbReference type="PANTHER" id="PTHR13032">
    <property type="entry name" value="MITOCHONDRIAL IMPORT INNER MEMBRANE TRANSLOCASE SUBUNIT TIM21"/>
    <property type="match status" value="1"/>
</dbReference>
<name>A0AA38XJ21_9EURO</name>
<gene>
    <name evidence="12" type="primary">TIM21</name>
    <name evidence="12" type="ORF">H2200_002149</name>
</gene>
<dbReference type="PANTHER" id="PTHR13032:SF6">
    <property type="entry name" value="MITOCHONDRIAL IMPORT INNER MEMBRANE TRANSLOCASE SUBUNIT TIM21"/>
    <property type="match status" value="1"/>
</dbReference>